<dbReference type="Proteomes" id="UP000735874">
    <property type="component" value="Unassembled WGS sequence"/>
</dbReference>
<proteinExistence type="predicted"/>
<dbReference type="EMBL" id="RCMG01000130">
    <property type="protein sequence ID" value="KAG2862384.1"/>
    <property type="molecule type" value="Genomic_DNA"/>
</dbReference>
<evidence type="ECO:0008006" key="4">
    <source>
        <dbReference type="Google" id="ProtNLM"/>
    </source>
</evidence>
<organism evidence="2 3">
    <name type="scientific">Phytophthora cactorum</name>
    <dbReference type="NCBI Taxonomy" id="29920"/>
    <lineage>
        <taxon>Eukaryota</taxon>
        <taxon>Sar</taxon>
        <taxon>Stramenopiles</taxon>
        <taxon>Oomycota</taxon>
        <taxon>Peronosporomycetes</taxon>
        <taxon>Peronosporales</taxon>
        <taxon>Peronosporaceae</taxon>
        <taxon>Phytophthora</taxon>
    </lineage>
</organism>
<protein>
    <recommendedName>
        <fullName evidence="4">Homeodomain-like</fullName>
    </recommendedName>
</protein>
<reference evidence="2" key="1">
    <citation type="submission" date="2018-10" db="EMBL/GenBank/DDBJ databases">
        <title>Effector identification in a new, highly contiguous assembly of the strawberry crown rot pathogen Phytophthora cactorum.</title>
        <authorList>
            <person name="Armitage A.D."/>
            <person name="Nellist C.F."/>
            <person name="Bates H."/>
            <person name="Vickerstaff R.J."/>
            <person name="Harrison R.J."/>
        </authorList>
    </citation>
    <scope>NUCLEOTIDE SEQUENCE</scope>
    <source>
        <strain evidence="1">15-7</strain>
        <strain evidence="2">4032</strain>
    </source>
</reference>
<accession>A0A8T1BNH8</accession>
<comment type="caution">
    <text evidence="2">The sequence shown here is derived from an EMBL/GenBank/DDBJ whole genome shotgun (WGS) entry which is preliminary data.</text>
</comment>
<dbReference type="EMBL" id="RCMI01000561">
    <property type="protein sequence ID" value="KAG2905543.1"/>
    <property type="molecule type" value="Genomic_DNA"/>
</dbReference>
<gene>
    <name evidence="1" type="ORF">PC113_g6353</name>
    <name evidence="2" type="ORF">PC115_g14571</name>
</gene>
<sequence length="58" mass="6871">MPSQLRLKRITPEERRRVLDAYSSGGDWRAIARYDGFPRTTAEYLVGHGRSPRWRPRQ</sequence>
<evidence type="ECO:0000313" key="1">
    <source>
        <dbReference type="EMBL" id="KAG2862384.1"/>
    </source>
</evidence>
<dbReference type="AlphaFoldDB" id="A0A8T1BNH8"/>
<evidence type="ECO:0000313" key="2">
    <source>
        <dbReference type="EMBL" id="KAG2905543.1"/>
    </source>
</evidence>
<evidence type="ECO:0000313" key="3">
    <source>
        <dbReference type="Proteomes" id="UP000774804"/>
    </source>
</evidence>
<dbReference type="Proteomes" id="UP000774804">
    <property type="component" value="Unassembled WGS sequence"/>
</dbReference>
<name>A0A8T1BNH8_9STRA</name>